<evidence type="ECO:0000313" key="2">
    <source>
        <dbReference type="Proteomes" id="UP000509429"/>
    </source>
</evidence>
<accession>A0A6N0HPZ0</accession>
<keyword evidence="1" id="KW-0689">Ribosomal protein</keyword>
<name>A0A6N0HPZ0_9GAMM</name>
<dbReference type="InterPro" id="IPR029063">
    <property type="entry name" value="SAM-dependent_MTases_sf"/>
</dbReference>
<evidence type="ECO:0000313" key="1">
    <source>
        <dbReference type="EMBL" id="QKQ24386.1"/>
    </source>
</evidence>
<keyword evidence="1" id="KW-0808">Transferase</keyword>
<dbReference type="GO" id="GO:0008168">
    <property type="term" value="F:methyltransferase activity"/>
    <property type="evidence" value="ECO:0007669"/>
    <property type="project" value="UniProtKB-KW"/>
</dbReference>
<dbReference type="GO" id="GO:0005840">
    <property type="term" value="C:ribosome"/>
    <property type="evidence" value="ECO:0007669"/>
    <property type="project" value="UniProtKB-KW"/>
</dbReference>
<reference evidence="1 2" key="1">
    <citation type="submission" date="2020-05" db="EMBL/GenBank/DDBJ databases">
        <title>Horizontal transmission and recombination maintain forever young bacterial symbiont genomes.</title>
        <authorList>
            <person name="Russell S.L."/>
            <person name="Pepper-Tunick E."/>
            <person name="Svedberg J."/>
            <person name="Byrne A."/>
            <person name="Ruelas Castillo J."/>
            <person name="Vollmers C."/>
            <person name="Beinart R.A."/>
            <person name="Corbett-Detig R."/>
        </authorList>
    </citation>
    <scope>NUCLEOTIDE SEQUENCE [LARGE SCALE GENOMIC DNA]</scope>
    <source>
        <strain evidence="1">JDF_Ridge</strain>
    </source>
</reference>
<sequence>MNTKKDFHKIQFGKNIWICPSWEDASILPKEGVIIDMDSGLAFGTHKTTDLCLQYFGSKPTKRFNCD</sequence>
<dbReference type="EMBL" id="CP054490">
    <property type="protein sequence ID" value="QKQ24386.1"/>
    <property type="molecule type" value="Genomic_DNA"/>
</dbReference>
<protein>
    <submittedName>
        <fullName evidence="1">50S ribosomal protein L11 methyltransferase</fullName>
    </submittedName>
</protein>
<dbReference type="RefSeq" id="WP_174605823.1">
    <property type="nucleotide sequence ID" value="NZ_CP054490.1"/>
</dbReference>
<dbReference type="Proteomes" id="UP000509429">
    <property type="component" value="Chromosome"/>
</dbReference>
<keyword evidence="2" id="KW-1185">Reference proteome</keyword>
<keyword evidence="1" id="KW-0687">Ribonucleoprotein</keyword>
<dbReference type="Pfam" id="PF06325">
    <property type="entry name" value="PrmA"/>
    <property type="match status" value="1"/>
</dbReference>
<dbReference type="Gene3D" id="3.40.50.150">
    <property type="entry name" value="Vaccinia Virus protein VP39"/>
    <property type="match status" value="1"/>
</dbReference>
<dbReference type="GO" id="GO:0032259">
    <property type="term" value="P:methylation"/>
    <property type="evidence" value="ECO:0007669"/>
    <property type="project" value="UniProtKB-KW"/>
</dbReference>
<dbReference type="KEGG" id="reo:HUE58_04475"/>
<dbReference type="AlphaFoldDB" id="A0A6N0HPZ0"/>
<gene>
    <name evidence="1" type="ORF">HUE58_04475</name>
</gene>
<proteinExistence type="predicted"/>
<organism evidence="1 2">
    <name type="scientific">Candidatus Ruthia endofausta</name>
    <dbReference type="NCBI Taxonomy" id="2738852"/>
    <lineage>
        <taxon>Bacteria</taxon>
        <taxon>Pseudomonadati</taxon>
        <taxon>Pseudomonadota</taxon>
        <taxon>Gammaproteobacteria</taxon>
        <taxon>Candidatus Pseudothioglobaceae</taxon>
        <taxon>Candidatus Ruthturnera</taxon>
    </lineage>
</organism>
<keyword evidence="1" id="KW-0489">Methyltransferase</keyword>